<evidence type="ECO:0000256" key="13">
    <source>
        <dbReference type="NCBIfam" id="TIGR00445"/>
    </source>
</evidence>
<dbReference type="PROSITE" id="PS01347">
    <property type="entry name" value="MRAY_1"/>
    <property type="match status" value="1"/>
</dbReference>
<keyword evidence="12" id="KW-0460">Magnesium</keyword>
<keyword evidence="8 12" id="KW-1133">Transmembrane helix</keyword>
<dbReference type="RefSeq" id="WP_341765265.1">
    <property type="nucleotide sequence ID" value="NZ_OZ034688.1"/>
</dbReference>
<feature type="transmembrane region" description="Helical" evidence="12">
    <location>
        <begin position="200"/>
        <end position="220"/>
    </location>
</feature>
<evidence type="ECO:0000256" key="2">
    <source>
        <dbReference type="ARBA" id="ARBA00005583"/>
    </source>
</evidence>
<dbReference type="InterPro" id="IPR018480">
    <property type="entry name" value="PNAcMuramoyl-5peptid_Trfase_CS"/>
</dbReference>
<evidence type="ECO:0000256" key="7">
    <source>
        <dbReference type="ARBA" id="ARBA00022984"/>
    </source>
</evidence>
<keyword evidence="12" id="KW-0479">Metal-binding</keyword>
<feature type="transmembrane region" description="Helical" evidence="12">
    <location>
        <begin position="232"/>
        <end position="256"/>
    </location>
</feature>
<gene>
    <name evidence="12 14" type="primary">mraY</name>
    <name evidence="14" type="ORF">PRHACTZTBTEA_302</name>
</gene>
<dbReference type="InterPro" id="IPR003524">
    <property type="entry name" value="PNAcMuramoyl-5peptid_Trfase"/>
</dbReference>
<dbReference type="EC" id="2.7.8.13" evidence="12 13"/>
<evidence type="ECO:0000256" key="12">
    <source>
        <dbReference type="HAMAP-Rule" id="MF_00038"/>
    </source>
</evidence>
<feature type="transmembrane region" description="Helical" evidence="12">
    <location>
        <begin position="134"/>
        <end position="151"/>
    </location>
</feature>
<keyword evidence="11 12" id="KW-0961">Cell wall biogenesis/degradation</keyword>
<comment type="catalytic activity">
    <reaction evidence="12">
        <text>UDP-N-acetyl-alpha-D-muramoyl-L-alanyl-gamma-D-glutamyl-meso-2,6-diaminopimeloyl-D-alanyl-D-alanine + di-trans,octa-cis-undecaprenyl phosphate = di-trans,octa-cis-undecaprenyl diphospho-N-acetyl-alpha-D-muramoyl-L-alanyl-D-glutamyl-meso-2,6-diaminopimeloyl-D-alanyl-D-alanine + UMP</text>
        <dbReference type="Rhea" id="RHEA:28386"/>
        <dbReference type="ChEBI" id="CHEBI:57865"/>
        <dbReference type="ChEBI" id="CHEBI:60392"/>
        <dbReference type="ChEBI" id="CHEBI:61386"/>
        <dbReference type="ChEBI" id="CHEBI:61387"/>
        <dbReference type="EC" id="2.7.8.13"/>
    </reaction>
</comment>
<keyword evidence="15" id="KW-1185">Reference proteome</keyword>
<comment type="cofactor">
    <cofactor evidence="12">
        <name>Mg(2+)</name>
        <dbReference type="ChEBI" id="CHEBI:18420"/>
    </cofactor>
</comment>
<evidence type="ECO:0000256" key="10">
    <source>
        <dbReference type="ARBA" id="ARBA00023306"/>
    </source>
</evidence>
<dbReference type="Pfam" id="PF10555">
    <property type="entry name" value="MraY_sig1"/>
    <property type="match status" value="1"/>
</dbReference>
<evidence type="ECO:0000313" key="14">
    <source>
        <dbReference type="EMBL" id="CAL1329224.1"/>
    </source>
</evidence>
<keyword evidence="10 12" id="KW-0131">Cell cycle</keyword>
<dbReference type="NCBIfam" id="TIGR00445">
    <property type="entry name" value="mraY"/>
    <property type="match status" value="1"/>
</dbReference>
<dbReference type="GO" id="GO:0016740">
    <property type="term" value="F:transferase activity"/>
    <property type="evidence" value="ECO:0007669"/>
    <property type="project" value="UniProtKB-KW"/>
</dbReference>
<sequence>MLVYLAKLLVNKFFIFNIFLSLTFRIIFVLLSSFFIALYIGKPLIKYLKKIQISQIVRNDGPKTHFSKRGTPTMGGLIVFFSIIFSILLFGVLDNIYTWFVLFILITHGIIGFIDDYSKISKRNSNGLNAYWKYFWQSLTSLLVIFTIYNFEKNTQATQLVIPFLKETTPQLGILYIFIAYFVIVGTSNAVNLTDGLDGLAIMPTVFISAAFALIAWLTSNVNFANNLNIPFLPNAIELIIICTAIVGSGLGFLWFNSYPAQIFMGDIGSLSLGGTLGTIAVLLRQELLLIIMGGVFVIETISVILQVFSFKIRKKRIFLMTPIHHHYELKGLPEPFITTRFWIVSLILVFIGLLILKIRWYD</sequence>
<evidence type="ECO:0000256" key="5">
    <source>
        <dbReference type="ARBA" id="ARBA00022692"/>
    </source>
</evidence>
<dbReference type="PANTHER" id="PTHR22926">
    <property type="entry name" value="PHOSPHO-N-ACETYLMURAMOYL-PENTAPEPTIDE-TRANSFERASE"/>
    <property type="match status" value="1"/>
</dbReference>
<keyword evidence="4 12" id="KW-0808">Transferase</keyword>
<feature type="transmembrane region" description="Helical" evidence="12">
    <location>
        <begin position="73"/>
        <end position="90"/>
    </location>
</feature>
<evidence type="ECO:0000256" key="1">
    <source>
        <dbReference type="ARBA" id="ARBA00004141"/>
    </source>
</evidence>
<keyword evidence="5 12" id="KW-0812">Transmembrane</keyword>
<dbReference type="Pfam" id="PF00953">
    <property type="entry name" value="Glycos_transf_4"/>
    <property type="match status" value="1"/>
</dbReference>
<accession>A0ABM9NP28</accession>
<name>A0ABM9NP28_9GAMM</name>
<evidence type="ECO:0000256" key="4">
    <source>
        <dbReference type="ARBA" id="ARBA00022679"/>
    </source>
</evidence>
<reference evidence="14" key="1">
    <citation type="submission" date="2024-04" db="EMBL/GenBank/DDBJ databases">
        <authorList>
            <person name="Manzano-Marin A."/>
            <person name="Manzano-Marin A."/>
            <person name="Alejandro Manzano Marin A."/>
        </authorList>
    </citation>
    <scope>NUCLEOTIDE SEQUENCE [LARGE SCALE GENOMIC DNA]</scope>
    <source>
        <strain evidence="14">TABTEA</strain>
    </source>
</reference>
<keyword evidence="3 12" id="KW-0132">Cell division</keyword>
<keyword evidence="7 12" id="KW-0573">Peptidoglycan synthesis</keyword>
<keyword evidence="6 12" id="KW-0133">Cell shape</keyword>
<evidence type="ECO:0000256" key="11">
    <source>
        <dbReference type="ARBA" id="ARBA00023316"/>
    </source>
</evidence>
<dbReference type="Proteomes" id="UP001497533">
    <property type="component" value="Chromosome"/>
</dbReference>
<evidence type="ECO:0000256" key="6">
    <source>
        <dbReference type="ARBA" id="ARBA00022960"/>
    </source>
</evidence>
<dbReference type="CDD" id="cd06852">
    <property type="entry name" value="GT_MraY"/>
    <property type="match status" value="1"/>
</dbReference>
<comment type="subcellular location">
    <subcellularLocation>
        <location evidence="12">Cell membrane</location>
        <topology evidence="12">Multi-pass membrane protein</topology>
    </subcellularLocation>
    <subcellularLocation>
        <location evidence="1">Membrane</location>
        <topology evidence="1">Multi-pass membrane protein</topology>
    </subcellularLocation>
</comment>
<feature type="transmembrane region" description="Helical" evidence="12">
    <location>
        <begin position="14"/>
        <end position="40"/>
    </location>
</feature>
<dbReference type="HAMAP" id="MF_00038">
    <property type="entry name" value="MraY"/>
    <property type="match status" value="1"/>
</dbReference>
<protein>
    <recommendedName>
        <fullName evidence="12 13">Phospho-N-acetylmuramoyl-pentapeptide-transferase</fullName>
        <ecNumber evidence="12 13">2.7.8.13</ecNumber>
    </recommendedName>
    <alternativeName>
        <fullName evidence="12">UDP-MurNAc-pentapeptide phosphotransferase</fullName>
    </alternativeName>
</protein>
<organism evidence="14 15">
    <name type="scientific">Candidatus Providencia siddallii</name>
    <dbReference type="NCBI Taxonomy" id="1715285"/>
    <lineage>
        <taxon>Bacteria</taxon>
        <taxon>Pseudomonadati</taxon>
        <taxon>Pseudomonadota</taxon>
        <taxon>Gammaproteobacteria</taxon>
        <taxon>Enterobacterales</taxon>
        <taxon>Morganellaceae</taxon>
        <taxon>Providencia</taxon>
    </lineage>
</organism>
<dbReference type="InterPro" id="IPR000715">
    <property type="entry name" value="Glycosyl_transferase_4"/>
</dbReference>
<feature type="transmembrane region" description="Helical" evidence="12">
    <location>
        <begin position="263"/>
        <end position="284"/>
    </location>
</feature>
<proteinExistence type="inferred from homology"/>
<dbReference type="EMBL" id="OZ034688">
    <property type="protein sequence ID" value="CAL1329224.1"/>
    <property type="molecule type" value="Genomic_DNA"/>
</dbReference>
<feature type="transmembrane region" description="Helical" evidence="12">
    <location>
        <begin position="96"/>
        <end position="114"/>
    </location>
</feature>
<evidence type="ECO:0000313" key="15">
    <source>
        <dbReference type="Proteomes" id="UP001497533"/>
    </source>
</evidence>
<comment type="pathway">
    <text evidence="12">Cell wall biogenesis; peptidoglycan biosynthesis.</text>
</comment>
<dbReference type="PANTHER" id="PTHR22926:SF5">
    <property type="entry name" value="PHOSPHO-N-ACETYLMURAMOYL-PENTAPEPTIDE-TRANSFERASE HOMOLOG"/>
    <property type="match status" value="1"/>
</dbReference>
<comment type="similarity">
    <text evidence="2 12">Belongs to the glycosyltransferase 4 family. MraY subfamily.</text>
</comment>
<keyword evidence="12" id="KW-1003">Cell membrane</keyword>
<feature type="transmembrane region" description="Helical" evidence="12">
    <location>
        <begin position="171"/>
        <end position="193"/>
    </location>
</feature>
<evidence type="ECO:0000256" key="3">
    <source>
        <dbReference type="ARBA" id="ARBA00022618"/>
    </source>
</evidence>
<evidence type="ECO:0000256" key="9">
    <source>
        <dbReference type="ARBA" id="ARBA00023136"/>
    </source>
</evidence>
<comment type="function">
    <text evidence="12">Catalyzes the initial step of the lipid cycle reactions in the biosynthesis of the cell wall peptidoglycan: transfers peptidoglycan precursor phospho-MurNAc-pentapeptide from UDP-MurNAc-pentapeptide onto the lipid carrier undecaprenyl phosphate, yielding undecaprenyl-pyrophosphoryl-MurNAc-pentapeptide, known as lipid I.</text>
</comment>
<feature type="transmembrane region" description="Helical" evidence="12">
    <location>
        <begin position="290"/>
        <end position="311"/>
    </location>
</feature>
<evidence type="ECO:0000256" key="8">
    <source>
        <dbReference type="ARBA" id="ARBA00022989"/>
    </source>
</evidence>
<keyword evidence="9 12" id="KW-0472">Membrane</keyword>
<feature type="transmembrane region" description="Helical" evidence="12">
    <location>
        <begin position="342"/>
        <end position="362"/>
    </location>
</feature>
<dbReference type="PROSITE" id="PS01348">
    <property type="entry name" value="MRAY_2"/>
    <property type="match status" value="1"/>
</dbReference>